<keyword evidence="1" id="KW-0812">Transmembrane</keyword>
<dbReference type="AlphaFoldDB" id="A0AAW7JT90"/>
<keyword evidence="1" id="KW-1133">Transmembrane helix</keyword>
<dbReference type="Proteomes" id="UP001168478">
    <property type="component" value="Unassembled WGS sequence"/>
</dbReference>
<reference evidence="3" key="1">
    <citation type="submission" date="2023-06" db="EMBL/GenBank/DDBJ databases">
        <authorList>
            <person name="Zeman M."/>
            <person name="Kubasova T."/>
            <person name="Jahodarova E."/>
            <person name="Nykrynova M."/>
            <person name="Rychlik I."/>
        </authorList>
    </citation>
    <scope>NUCLEOTIDE SEQUENCE</scope>
    <source>
        <strain evidence="3">ET15</strain>
        <strain evidence="2">ET37</strain>
    </source>
</reference>
<dbReference type="Proteomes" id="UP001167831">
    <property type="component" value="Unassembled WGS sequence"/>
</dbReference>
<evidence type="ECO:0000313" key="4">
    <source>
        <dbReference type="Proteomes" id="UP001167831"/>
    </source>
</evidence>
<feature type="transmembrane region" description="Helical" evidence="1">
    <location>
        <begin position="74"/>
        <end position="103"/>
    </location>
</feature>
<dbReference type="EMBL" id="JAUEIF010000004">
    <property type="protein sequence ID" value="MDN0025100.1"/>
    <property type="molecule type" value="Genomic_DNA"/>
</dbReference>
<proteinExistence type="predicted"/>
<evidence type="ECO:0000313" key="3">
    <source>
        <dbReference type="EMBL" id="MDN0025100.1"/>
    </source>
</evidence>
<feature type="transmembrane region" description="Helical" evidence="1">
    <location>
        <begin position="288"/>
        <end position="307"/>
    </location>
</feature>
<dbReference type="EMBL" id="JAUEIE010000009">
    <property type="protein sequence ID" value="MDN0023224.1"/>
    <property type="molecule type" value="Genomic_DNA"/>
</dbReference>
<evidence type="ECO:0000313" key="5">
    <source>
        <dbReference type="Proteomes" id="UP001168478"/>
    </source>
</evidence>
<gene>
    <name evidence="2" type="ORF">QVN81_09355</name>
    <name evidence="3" type="ORF">QVN84_06140</name>
</gene>
<keyword evidence="4" id="KW-1185">Reference proteome</keyword>
<dbReference type="RefSeq" id="WP_288913434.1">
    <property type="nucleotide sequence ID" value="NZ_JAUEIE010000009.1"/>
</dbReference>
<feature type="transmembrane region" description="Helical" evidence="1">
    <location>
        <begin position="156"/>
        <end position="176"/>
    </location>
</feature>
<evidence type="ECO:0000313" key="2">
    <source>
        <dbReference type="EMBL" id="MDN0023224.1"/>
    </source>
</evidence>
<sequence>MAKKRIQNIVAESRFALPVTAVYALLMSMACGLAERNLWIQFAVLAVSSYLMVELNNSNAIIRVYSRMVSCSYIVLFLMSGLLVSPVSSVLTQLCFIVFYMFFFHAYQNKSSMGLVFYAFLMIGLASTMSVHVFFLVPLMWILLFTNVLAGNIRTFFASVIGLVFPYWFLASYHIYTGNPEALAAHFRKLAEFGKLFDHTVLTDGRIMVLAMLALFMVVGIVHFHRNSYKDKIRTRMIYEIFSITGIYVIALLALQPNLYSELTGIMVVNTAPLIAHYIVFTNTRLTNVSFFVIVLSILLMTIYGIWMPS</sequence>
<reference evidence="3" key="2">
    <citation type="submission" date="2023-08" db="EMBL/GenBank/DDBJ databases">
        <title>Identification and characterization of horizontal gene transfer across gut microbiota members of farm animals based on homology search.</title>
        <authorList>
            <person name="Schwarzerova J."/>
            <person name="Nykrynova M."/>
            <person name="Jureckova K."/>
            <person name="Cejkova D."/>
            <person name="Rychlik I."/>
        </authorList>
    </citation>
    <scope>NUCLEOTIDE SEQUENCE</scope>
    <source>
        <strain evidence="3">ET15</strain>
        <strain evidence="2">ET37</strain>
    </source>
</reference>
<feature type="transmembrane region" description="Helical" evidence="1">
    <location>
        <begin position="263"/>
        <end position="281"/>
    </location>
</feature>
<feature type="transmembrane region" description="Helical" evidence="1">
    <location>
        <begin position="40"/>
        <end position="62"/>
    </location>
</feature>
<keyword evidence="1" id="KW-0472">Membrane</keyword>
<organism evidence="3 5">
    <name type="scientific">Leyella lascolaii</name>
    <dbReference type="NCBI Taxonomy" id="1776379"/>
    <lineage>
        <taxon>Bacteria</taxon>
        <taxon>Pseudomonadati</taxon>
        <taxon>Bacteroidota</taxon>
        <taxon>Bacteroidia</taxon>
        <taxon>Bacteroidales</taxon>
        <taxon>Prevotellaceae</taxon>
        <taxon>Leyella</taxon>
    </lineage>
</organism>
<protein>
    <submittedName>
        <fullName evidence="3">Uncharacterized protein</fullName>
    </submittedName>
</protein>
<evidence type="ECO:0000256" key="1">
    <source>
        <dbReference type="SAM" id="Phobius"/>
    </source>
</evidence>
<feature type="transmembrane region" description="Helical" evidence="1">
    <location>
        <begin position="115"/>
        <end position="144"/>
    </location>
</feature>
<feature type="transmembrane region" description="Helical" evidence="1">
    <location>
        <begin position="237"/>
        <end position="257"/>
    </location>
</feature>
<name>A0AAW7JT90_9BACT</name>
<dbReference type="PROSITE" id="PS51257">
    <property type="entry name" value="PROKAR_LIPOPROTEIN"/>
    <property type="match status" value="1"/>
</dbReference>
<feature type="transmembrane region" description="Helical" evidence="1">
    <location>
        <begin position="207"/>
        <end position="225"/>
    </location>
</feature>
<accession>A0AAW7JT90</accession>
<comment type="caution">
    <text evidence="3">The sequence shown here is derived from an EMBL/GenBank/DDBJ whole genome shotgun (WGS) entry which is preliminary data.</text>
</comment>